<gene>
    <name evidence="14" type="ORF">I8J30_18470</name>
</gene>
<dbReference type="Gene3D" id="1.10.287.950">
    <property type="entry name" value="Methyl-accepting chemotaxis protein"/>
    <property type="match status" value="1"/>
</dbReference>
<evidence type="ECO:0000256" key="4">
    <source>
        <dbReference type="ARBA" id="ARBA00022500"/>
    </source>
</evidence>
<keyword evidence="4" id="KW-0145">Chemotaxis</keyword>
<keyword evidence="5 11" id="KW-0812">Transmembrane</keyword>
<comment type="subcellular location">
    <subcellularLocation>
        <location evidence="1">Cell membrane</location>
        <topology evidence="1">Multi-pass membrane protein</topology>
    </subcellularLocation>
</comment>
<evidence type="ECO:0000259" key="12">
    <source>
        <dbReference type="PROSITE" id="PS50111"/>
    </source>
</evidence>
<evidence type="ECO:0000256" key="11">
    <source>
        <dbReference type="SAM" id="Phobius"/>
    </source>
</evidence>
<dbReference type="EMBL" id="JAGKSP010000007">
    <property type="protein sequence ID" value="MBP3964707.1"/>
    <property type="molecule type" value="Genomic_DNA"/>
</dbReference>
<dbReference type="InterPro" id="IPR003660">
    <property type="entry name" value="HAMP_dom"/>
</dbReference>
<dbReference type="RefSeq" id="WP_210660540.1">
    <property type="nucleotide sequence ID" value="NZ_JAGKSP010000007.1"/>
</dbReference>
<dbReference type="PRINTS" id="PR00260">
    <property type="entry name" value="CHEMTRNSDUCR"/>
</dbReference>
<dbReference type="InterPro" id="IPR004089">
    <property type="entry name" value="MCPsignal_dom"/>
</dbReference>
<dbReference type="SMART" id="SM00304">
    <property type="entry name" value="HAMP"/>
    <property type="match status" value="1"/>
</dbReference>
<dbReference type="Proteomes" id="UP000673394">
    <property type="component" value="Unassembled WGS sequence"/>
</dbReference>
<accession>A0ABS5CFQ0</accession>
<dbReference type="InterPro" id="IPR033479">
    <property type="entry name" value="dCache_1"/>
</dbReference>
<dbReference type="Pfam" id="PF02743">
    <property type="entry name" value="dCache_1"/>
    <property type="match status" value="1"/>
</dbReference>
<dbReference type="PANTHER" id="PTHR32089">
    <property type="entry name" value="METHYL-ACCEPTING CHEMOTAXIS PROTEIN MCPB"/>
    <property type="match status" value="1"/>
</dbReference>
<proteinExistence type="inferred from homology"/>
<feature type="domain" description="Methyl-accepting transducer" evidence="12">
    <location>
        <begin position="368"/>
        <end position="604"/>
    </location>
</feature>
<evidence type="ECO:0000313" key="15">
    <source>
        <dbReference type="Proteomes" id="UP000673394"/>
    </source>
</evidence>
<keyword evidence="15" id="KW-1185">Reference proteome</keyword>
<evidence type="ECO:0000256" key="5">
    <source>
        <dbReference type="ARBA" id="ARBA00022692"/>
    </source>
</evidence>
<dbReference type="Gene3D" id="1.10.8.500">
    <property type="entry name" value="HAMP domain in histidine kinase"/>
    <property type="match status" value="1"/>
</dbReference>
<organism evidence="14 15">
    <name type="scientific">Paenibacillus lignilyticus</name>
    <dbReference type="NCBI Taxonomy" id="1172615"/>
    <lineage>
        <taxon>Bacteria</taxon>
        <taxon>Bacillati</taxon>
        <taxon>Bacillota</taxon>
        <taxon>Bacilli</taxon>
        <taxon>Bacillales</taxon>
        <taxon>Paenibacillaceae</taxon>
        <taxon>Paenibacillus</taxon>
    </lineage>
</organism>
<comment type="caution">
    <text evidence="14">The sequence shown here is derived from an EMBL/GenBank/DDBJ whole genome shotgun (WGS) entry which is preliminary data.</text>
</comment>
<keyword evidence="3" id="KW-0488">Methylation</keyword>
<keyword evidence="8 10" id="KW-0807">Transducer</keyword>
<dbReference type="Gene3D" id="3.30.450.20">
    <property type="entry name" value="PAS domain"/>
    <property type="match status" value="2"/>
</dbReference>
<evidence type="ECO:0000256" key="7">
    <source>
        <dbReference type="ARBA" id="ARBA00023136"/>
    </source>
</evidence>
<dbReference type="CDD" id="cd06225">
    <property type="entry name" value="HAMP"/>
    <property type="match status" value="1"/>
</dbReference>
<name>A0ABS5CFQ0_9BACL</name>
<dbReference type="InterPro" id="IPR029151">
    <property type="entry name" value="Sensor-like_sf"/>
</dbReference>
<evidence type="ECO:0000256" key="6">
    <source>
        <dbReference type="ARBA" id="ARBA00022989"/>
    </source>
</evidence>
<evidence type="ECO:0000313" key="14">
    <source>
        <dbReference type="EMBL" id="MBP3964707.1"/>
    </source>
</evidence>
<dbReference type="SUPFAM" id="SSF58104">
    <property type="entry name" value="Methyl-accepting chemotaxis protein (MCP) signaling domain"/>
    <property type="match status" value="1"/>
</dbReference>
<dbReference type="PROSITE" id="PS50111">
    <property type="entry name" value="CHEMOTAXIS_TRANSDUC_2"/>
    <property type="match status" value="1"/>
</dbReference>
<evidence type="ECO:0000259" key="13">
    <source>
        <dbReference type="PROSITE" id="PS50885"/>
    </source>
</evidence>
<dbReference type="PANTHER" id="PTHR32089:SF114">
    <property type="entry name" value="METHYL-ACCEPTING CHEMOTAXIS PROTEIN MCPB"/>
    <property type="match status" value="1"/>
</dbReference>
<keyword evidence="7 11" id="KW-0472">Membrane</keyword>
<dbReference type="Pfam" id="PF00015">
    <property type="entry name" value="MCPsignal"/>
    <property type="match status" value="1"/>
</dbReference>
<dbReference type="PROSITE" id="PS50885">
    <property type="entry name" value="HAMP"/>
    <property type="match status" value="1"/>
</dbReference>
<reference evidence="14 15" key="1">
    <citation type="submission" date="2021-04" db="EMBL/GenBank/DDBJ databases">
        <title>Paenibacillus sp. DLE-14 whole genome sequence.</title>
        <authorList>
            <person name="Ham Y.J."/>
        </authorList>
    </citation>
    <scope>NUCLEOTIDE SEQUENCE [LARGE SCALE GENOMIC DNA]</scope>
    <source>
        <strain evidence="14 15">DLE-14</strain>
    </source>
</reference>
<feature type="domain" description="HAMP" evidence="13">
    <location>
        <begin position="295"/>
        <end position="349"/>
    </location>
</feature>
<dbReference type="SMART" id="SM00283">
    <property type="entry name" value="MA"/>
    <property type="match status" value="1"/>
</dbReference>
<protein>
    <submittedName>
        <fullName evidence="14">Methyl-accepting chemotaxis protein</fullName>
    </submittedName>
</protein>
<evidence type="ECO:0000256" key="10">
    <source>
        <dbReference type="PROSITE-ProRule" id="PRU00284"/>
    </source>
</evidence>
<comment type="similarity">
    <text evidence="9">Belongs to the methyl-accepting chemotaxis (MCP) protein family.</text>
</comment>
<evidence type="ECO:0000256" key="8">
    <source>
        <dbReference type="ARBA" id="ARBA00023224"/>
    </source>
</evidence>
<sequence>MKRNLFALTLRNKLILAFTAILLIPSLAIGWFSYGTAKDQIEARMNATVNENVRVLDQMLTGYVEPIRRDVDFLSQSLSAADAVDLQGKLEKFGKLHPEIDNTFAGTATGEMLLTPKQELPEDFDPRTRPWYEQAMKQNGQIIVTAPYVNATDGKIVVTIAKSAPDHSYVIGVDLNLGALSKQIQMVKIGKDGYVTISGADKTYLIHPKAQPGAPVPTAIATPMYAADSALFTYEEKGQTMKESVITNTMTGWKLAGTFSVDEINADAAAILYQTILVIVICMVVGAALIYFIIRSIVAPIRRLIAVSKQISGGDLTVAIDTSRGNSDEISQLGTSFNDMIHSLKTLLIEVNETSHQLAASSEQLSASSDQTSVATQFIAENIQLMAVGAEKQVNSVKLGSSSVDEMSKGVEEIASNAQQVTEVAVQTSHISAEGNEAIQTAVAQMQSIERTFEHLSHVITNLSEQSLEISQMVGMIQEISSQTNLLSLNASIEAARAGEHGRGFAVVAQEVKKLAEQTALSSKGVIEVVQSMQSSTHMAVESMQATSVEVTEGIAVISRAGVLFKQIQGSVLEVESQIKEVTYVSQQISNDGRETVAAIGAISEVVEENAMATQNVSAAAQQQLASMEEIAASAAFLTKMAEDLQERVDRFKL</sequence>
<evidence type="ECO:0000256" key="2">
    <source>
        <dbReference type="ARBA" id="ARBA00022475"/>
    </source>
</evidence>
<dbReference type="Pfam" id="PF00672">
    <property type="entry name" value="HAMP"/>
    <property type="match status" value="1"/>
</dbReference>
<feature type="transmembrane region" description="Helical" evidence="11">
    <location>
        <begin position="271"/>
        <end position="294"/>
    </location>
</feature>
<keyword evidence="6 11" id="KW-1133">Transmembrane helix</keyword>
<evidence type="ECO:0000256" key="3">
    <source>
        <dbReference type="ARBA" id="ARBA00022481"/>
    </source>
</evidence>
<dbReference type="CDD" id="cd11386">
    <property type="entry name" value="MCP_signal"/>
    <property type="match status" value="1"/>
</dbReference>
<dbReference type="SUPFAM" id="SSF103190">
    <property type="entry name" value="Sensory domain-like"/>
    <property type="match status" value="1"/>
</dbReference>
<evidence type="ECO:0000256" key="9">
    <source>
        <dbReference type="ARBA" id="ARBA00029447"/>
    </source>
</evidence>
<evidence type="ECO:0000256" key="1">
    <source>
        <dbReference type="ARBA" id="ARBA00004651"/>
    </source>
</evidence>
<keyword evidence="2" id="KW-1003">Cell membrane</keyword>
<dbReference type="InterPro" id="IPR004090">
    <property type="entry name" value="Chemotax_Me-accpt_rcpt"/>
</dbReference>